<name>X1D3T8_9ZZZZ</name>
<comment type="caution">
    <text evidence="1">The sequence shown here is derived from an EMBL/GenBank/DDBJ whole genome shotgun (WGS) entry which is preliminary data.</text>
</comment>
<proteinExistence type="predicted"/>
<evidence type="ECO:0008006" key="2">
    <source>
        <dbReference type="Google" id="ProtNLM"/>
    </source>
</evidence>
<feature type="non-terminal residue" evidence="1">
    <location>
        <position position="1"/>
    </location>
</feature>
<organism evidence="1">
    <name type="scientific">marine sediment metagenome</name>
    <dbReference type="NCBI Taxonomy" id="412755"/>
    <lineage>
        <taxon>unclassified sequences</taxon>
        <taxon>metagenomes</taxon>
        <taxon>ecological metagenomes</taxon>
    </lineage>
</organism>
<accession>X1D3T8</accession>
<sequence length="37" mass="3897">GAVSIDGEKVTSNVAPVQSGSIIKVGKRRFARVIIED</sequence>
<dbReference type="AlphaFoldDB" id="X1D3T8"/>
<evidence type="ECO:0000313" key="1">
    <source>
        <dbReference type="EMBL" id="GAH15396.1"/>
    </source>
</evidence>
<dbReference type="GO" id="GO:0003723">
    <property type="term" value="F:RNA binding"/>
    <property type="evidence" value="ECO:0007669"/>
    <property type="project" value="InterPro"/>
</dbReference>
<dbReference type="EMBL" id="BART01034189">
    <property type="protein sequence ID" value="GAH15396.1"/>
    <property type="molecule type" value="Genomic_DNA"/>
</dbReference>
<protein>
    <recommendedName>
        <fullName evidence="2">RNA-binding S4 domain-containing protein</fullName>
    </recommendedName>
</protein>
<dbReference type="InterPro" id="IPR036986">
    <property type="entry name" value="S4_RNA-bd_sf"/>
</dbReference>
<reference evidence="1" key="1">
    <citation type="journal article" date="2014" name="Front. Microbiol.">
        <title>High frequency of phylogenetically diverse reductive dehalogenase-homologous genes in deep subseafloor sedimentary metagenomes.</title>
        <authorList>
            <person name="Kawai M."/>
            <person name="Futagami T."/>
            <person name="Toyoda A."/>
            <person name="Takaki Y."/>
            <person name="Nishi S."/>
            <person name="Hori S."/>
            <person name="Arai W."/>
            <person name="Tsubouchi T."/>
            <person name="Morono Y."/>
            <person name="Uchiyama I."/>
            <person name="Ito T."/>
            <person name="Fujiyama A."/>
            <person name="Inagaki F."/>
            <person name="Takami H."/>
        </authorList>
    </citation>
    <scope>NUCLEOTIDE SEQUENCE</scope>
    <source>
        <strain evidence="1">Expedition CK06-06</strain>
    </source>
</reference>
<dbReference type="Gene3D" id="3.10.290.10">
    <property type="entry name" value="RNA-binding S4 domain"/>
    <property type="match status" value="1"/>
</dbReference>
<gene>
    <name evidence="1" type="ORF">S01H4_58514</name>
</gene>